<accession>A0A4Y2GZL8</accession>
<comment type="caution">
    <text evidence="2">The sequence shown here is derived from an EMBL/GenBank/DDBJ whole genome shotgun (WGS) entry which is preliminary data.</text>
</comment>
<dbReference type="AlphaFoldDB" id="A0A4Y2GZL8"/>
<proteinExistence type="predicted"/>
<organism evidence="2 3">
    <name type="scientific">Araneus ventricosus</name>
    <name type="common">Orbweaver spider</name>
    <name type="synonym">Epeira ventricosa</name>
    <dbReference type="NCBI Taxonomy" id="182803"/>
    <lineage>
        <taxon>Eukaryota</taxon>
        <taxon>Metazoa</taxon>
        <taxon>Ecdysozoa</taxon>
        <taxon>Arthropoda</taxon>
        <taxon>Chelicerata</taxon>
        <taxon>Arachnida</taxon>
        <taxon>Araneae</taxon>
        <taxon>Araneomorphae</taxon>
        <taxon>Entelegynae</taxon>
        <taxon>Araneoidea</taxon>
        <taxon>Araneidae</taxon>
        <taxon>Araneus</taxon>
    </lineage>
</organism>
<evidence type="ECO:0000313" key="2">
    <source>
        <dbReference type="EMBL" id="GBM58285.1"/>
    </source>
</evidence>
<dbReference type="Proteomes" id="UP000499080">
    <property type="component" value="Unassembled WGS sequence"/>
</dbReference>
<name>A0A4Y2GZL8_ARAVE</name>
<dbReference type="EMBL" id="BGPR01001628">
    <property type="protein sequence ID" value="GBM58285.1"/>
    <property type="molecule type" value="Genomic_DNA"/>
</dbReference>
<sequence>MADTLAKSAIEDEEVPQYLIPLPRSSAKNYSGIGPWPNGKDSGGSMNMAVRRNPKGQQQKPQLASPAYTIYHWP</sequence>
<gene>
    <name evidence="2" type="ORF">AVEN_220201_1</name>
</gene>
<reference evidence="2 3" key="1">
    <citation type="journal article" date="2019" name="Sci. Rep.">
        <title>Orb-weaving spider Araneus ventricosus genome elucidates the spidroin gene catalogue.</title>
        <authorList>
            <person name="Kono N."/>
            <person name="Nakamura H."/>
            <person name="Ohtoshi R."/>
            <person name="Moran D.A.P."/>
            <person name="Shinohara A."/>
            <person name="Yoshida Y."/>
            <person name="Fujiwara M."/>
            <person name="Mori M."/>
            <person name="Tomita M."/>
            <person name="Arakawa K."/>
        </authorList>
    </citation>
    <scope>NUCLEOTIDE SEQUENCE [LARGE SCALE GENOMIC DNA]</scope>
</reference>
<evidence type="ECO:0000256" key="1">
    <source>
        <dbReference type="SAM" id="MobiDB-lite"/>
    </source>
</evidence>
<keyword evidence="3" id="KW-1185">Reference proteome</keyword>
<protein>
    <submittedName>
        <fullName evidence="2">Uncharacterized protein</fullName>
    </submittedName>
</protein>
<evidence type="ECO:0000313" key="3">
    <source>
        <dbReference type="Proteomes" id="UP000499080"/>
    </source>
</evidence>
<feature type="region of interest" description="Disordered" evidence="1">
    <location>
        <begin position="29"/>
        <end position="74"/>
    </location>
</feature>